<dbReference type="EMBL" id="KV924459">
    <property type="protein sequence ID" value="PIO39627.1"/>
    <property type="molecule type" value="Genomic_DNA"/>
</dbReference>
<dbReference type="Proteomes" id="UP000228934">
    <property type="component" value="Unassembled WGS sequence"/>
</dbReference>
<gene>
    <name evidence="2" type="ORF">AB205_0214250</name>
</gene>
<dbReference type="AlphaFoldDB" id="A0A2G9SHJ6"/>
<evidence type="ECO:0000256" key="1">
    <source>
        <dbReference type="SAM" id="MobiDB-lite"/>
    </source>
</evidence>
<organism evidence="2 3">
    <name type="scientific">Aquarana catesbeiana</name>
    <name type="common">American bullfrog</name>
    <name type="synonym">Rana catesbeiana</name>
    <dbReference type="NCBI Taxonomy" id="8400"/>
    <lineage>
        <taxon>Eukaryota</taxon>
        <taxon>Metazoa</taxon>
        <taxon>Chordata</taxon>
        <taxon>Craniata</taxon>
        <taxon>Vertebrata</taxon>
        <taxon>Euteleostomi</taxon>
        <taxon>Amphibia</taxon>
        <taxon>Batrachia</taxon>
        <taxon>Anura</taxon>
        <taxon>Neobatrachia</taxon>
        <taxon>Ranoidea</taxon>
        <taxon>Ranidae</taxon>
        <taxon>Aquarana</taxon>
    </lineage>
</organism>
<name>A0A2G9SHJ6_AQUCT</name>
<feature type="region of interest" description="Disordered" evidence="1">
    <location>
        <begin position="67"/>
        <end position="87"/>
    </location>
</feature>
<sequence length="87" mass="10186">MEQEMREHQNMEPLWISLYLRNIYCESHGMQQVLRTSTNGTLNTDLEQTFRSGRLVKSELHTCLRSETQSTDGLQSARKLETSILKR</sequence>
<keyword evidence="3" id="KW-1185">Reference proteome</keyword>
<proteinExistence type="predicted"/>
<reference evidence="3" key="1">
    <citation type="journal article" date="2017" name="Nat. Commun.">
        <title>The North American bullfrog draft genome provides insight into hormonal regulation of long noncoding RNA.</title>
        <authorList>
            <person name="Hammond S.A."/>
            <person name="Warren R.L."/>
            <person name="Vandervalk B.P."/>
            <person name="Kucuk E."/>
            <person name="Khan H."/>
            <person name="Gibb E.A."/>
            <person name="Pandoh P."/>
            <person name="Kirk H."/>
            <person name="Zhao Y."/>
            <person name="Jones M."/>
            <person name="Mungall A.J."/>
            <person name="Coope R."/>
            <person name="Pleasance S."/>
            <person name="Moore R.A."/>
            <person name="Holt R.A."/>
            <person name="Round J.M."/>
            <person name="Ohora S."/>
            <person name="Walle B.V."/>
            <person name="Veldhoen N."/>
            <person name="Helbing C.C."/>
            <person name="Birol I."/>
        </authorList>
    </citation>
    <scope>NUCLEOTIDE SEQUENCE [LARGE SCALE GENOMIC DNA]</scope>
</reference>
<protein>
    <submittedName>
        <fullName evidence="2">Uncharacterized protein</fullName>
    </submittedName>
</protein>
<accession>A0A2G9SHJ6</accession>
<evidence type="ECO:0000313" key="2">
    <source>
        <dbReference type="EMBL" id="PIO39627.1"/>
    </source>
</evidence>
<evidence type="ECO:0000313" key="3">
    <source>
        <dbReference type="Proteomes" id="UP000228934"/>
    </source>
</evidence>